<evidence type="ECO:0000256" key="3">
    <source>
        <dbReference type="ARBA" id="ARBA00022946"/>
    </source>
</evidence>
<dbReference type="AlphaFoldDB" id="A0A8K0JTR4"/>
<feature type="region of interest" description="Disordered" evidence="9">
    <location>
        <begin position="49"/>
        <end position="76"/>
    </location>
</feature>
<gene>
    <name evidence="10" type="ORF">J437_LFUL001850</name>
</gene>
<name>A0A8K0JTR4_LADFU</name>
<keyword evidence="3" id="KW-0809">Transit peptide</keyword>
<evidence type="ECO:0000256" key="1">
    <source>
        <dbReference type="ARBA" id="ARBA00004173"/>
    </source>
</evidence>
<dbReference type="Pfam" id="PF18699">
    <property type="entry name" value="MRPL52"/>
    <property type="match status" value="1"/>
</dbReference>
<feature type="compositionally biased region" description="Basic and acidic residues" evidence="9">
    <location>
        <begin position="128"/>
        <end position="143"/>
    </location>
</feature>
<dbReference type="GO" id="GO:0032543">
    <property type="term" value="P:mitochondrial translation"/>
    <property type="evidence" value="ECO:0007669"/>
    <property type="project" value="InterPro"/>
</dbReference>
<evidence type="ECO:0000256" key="9">
    <source>
        <dbReference type="SAM" id="MobiDB-lite"/>
    </source>
</evidence>
<dbReference type="OrthoDB" id="10249237at2759"/>
<evidence type="ECO:0000256" key="8">
    <source>
        <dbReference type="ARBA" id="ARBA00035425"/>
    </source>
</evidence>
<dbReference type="PANTHER" id="PTHR34090:SF1">
    <property type="entry name" value="LARGE RIBOSOMAL SUBUNIT PROTEIN ML52"/>
    <property type="match status" value="1"/>
</dbReference>
<dbReference type="GO" id="GO:0005762">
    <property type="term" value="C:mitochondrial large ribosomal subunit"/>
    <property type="evidence" value="ECO:0007669"/>
    <property type="project" value="InterPro"/>
</dbReference>
<reference evidence="10" key="2">
    <citation type="submission" date="2017-10" db="EMBL/GenBank/DDBJ databases">
        <title>Ladona fulva Genome sequencing and assembly.</title>
        <authorList>
            <person name="Murali S."/>
            <person name="Richards S."/>
            <person name="Bandaranaike D."/>
            <person name="Bellair M."/>
            <person name="Blankenburg K."/>
            <person name="Chao H."/>
            <person name="Dinh H."/>
            <person name="Doddapaneni H."/>
            <person name="Dugan-Rocha S."/>
            <person name="Elkadiri S."/>
            <person name="Gnanaolivu R."/>
            <person name="Hernandez B."/>
            <person name="Skinner E."/>
            <person name="Javaid M."/>
            <person name="Lee S."/>
            <person name="Li M."/>
            <person name="Ming W."/>
            <person name="Munidasa M."/>
            <person name="Muniz J."/>
            <person name="Nguyen L."/>
            <person name="Hughes D."/>
            <person name="Osuji N."/>
            <person name="Pu L.-L."/>
            <person name="Puazo M."/>
            <person name="Qu C."/>
            <person name="Quiroz J."/>
            <person name="Raj R."/>
            <person name="Weissenberger G."/>
            <person name="Xin Y."/>
            <person name="Zou X."/>
            <person name="Han Y."/>
            <person name="Worley K."/>
            <person name="Muzny D."/>
            <person name="Gibbs R."/>
        </authorList>
    </citation>
    <scope>NUCLEOTIDE SEQUENCE</scope>
    <source>
        <strain evidence="10">Sampled in the wild</strain>
    </source>
</reference>
<dbReference type="PANTHER" id="PTHR34090">
    <property type="entry name" value="39S RIBOSOMAL PROTEIN L52, MITOCHONDRIAL"/>
    <property type="match status" value="1"/>
</dbReference>
<proteinExistence type="inferred from homology"/>
<evidence type="ECO:0000256" key="2">
    <source>
        <dbReference type="ARBA" id="ARBA00007232"/>
    </source>
</evidence>
<protein>
    <recommendedName>
        <fullName evidence="7">Large ribosomal subunit protein mL52</fullName>
    </recommendedName>
    <alternativeName>
        <fullName evidence="8">39S ribosomal protein L52, mitochondrial</fullName>
    </alternativeName>
</protein>
<dbReference type="EMBL" id="KZ308129">
    <property type="protein sequence ID" value="KAG8222308.1"/>
    <property type="molecule type" value="Genomic_DNA"/>
</dbReference>
<comment type="similarity">
    <text evidence="2">Belongs to the mitochondrion-specific ribosomal protein mL52 family.</text>
</comment>
<reference evidence="10" key="1">
    <citation type="submission" date="2013-04" db="EMBL/GenBank/DDBJ databases">
        <authorList>
            <person name="Qu J."/>
            <person name="Murali S.C."/>
            <person name="Bandaranaike D."/>
            <person name="Bellair M."/>
            <person name="Blankenburg K."/>
            <person name="Chao H."/>
            <person name="Dinh H."/>
            <person name="Doddapaneni H."/>
            <person name="Downs B."/>
            <person name="Dugan-Rocha S."/>
            <person name="Elkadiri S."/>
            <person name="Gnanaolivu R.D."/>
            <person name="Hernandez B."/>
            <person name="Javaid M."/>
            <person name="Jayaseelan J.C."/>
            <person name="Lee S."/>
            <person name="Li M."/>
            <person name="Ming W."/>
            <person name="Munidasa M."/>
            <person name="Muniz J."/>
            <person name="Nguyen L."/>
            <person name="Ongeri F."/>
            <person name="Osuji N."/>
            <person name="Pu L.-L."/>
            <person name="Puazo M."/>
            <person name="Qu C."/>
            <person name="Quiroz J."/>
            <person name="Raj R."/>
            <person name="Weissenberger G."/>
            <person name="Xin Y."/>
            <person name="Zou X."/>
            <person name="Han Y."/>
            <person name="Richards S."/>
            <person name="Worley K."/>
            <person name="Muzny D."/>
            <person name="Gibbs R."/>
        </authorList>
    </citation>
    <scope>NUCLEOTIDE SEQUENCE</scope>
    <source>
        <strain evidence="10">Sampled in the wild</strain>
    </source>
</reference>
<accession>A0A8K0JTR4</accession>
<evidence type="ECO:0000256" key="7">
    <source>
        <dbReference type="ARBA" id="ARBA00035181"/>
    </source>
</evidence>
<dbReference type="Proteomes" id="UP000792457">
    <property type="component" value="Unassembled WGS sequence"/>
</dbReference>
<keyword evidence="5" id="KW-0496">Mitochondrion</keyword>
<comment type="subcellular location">
    <subcellularLocation>
        <location evidence="1">Mitochondrion</location>
    </subcellularLocation>
</comment>
<keyword evidence="4" id="KW-0689">Ribosomal protein</keyword>
<evidence type="ECO:0000256" key="6">
    <source>
        <dbReference type="ARBA" id="ARBA00023274"/>
    </source>
</evidence>
<evidence type="ECO:0000256" key="5">
    <source>
        <dbReference type="ARBA" id="ARBA00023128"/>
    </source>
</evidence>
<keyword evidence="11" id="KW-1185">Reference proteome</keyword>
<comment type="caution">
    <text evidence="10">The sequence shown here is derived from an EMBL/GenBank/DDBJ whole genome shotgun (WGS) entry which is preliminary data.</text>
</comment>
<organism evidence="10 11">
    <name type="scientific">Ladona fulva</name>
    <name type="common">Scarce chaser dragonfly</name>
    <name type="synonym">Libellula fulva</name>
    <dbReference type="NCBI Taxonomy" id="123851"/>
    <lineage>
        <taxon>Eukaryota</taxon>
        <taxon>Metazoa</taxon>
        <taxon>Ecdysozoa</taxon>
        <taxon>Arthropoda</taxon>
        <taxon>Hexapoda</taxon>
        <taxon>Insecta</taxon>
        <taxon>Pterygota</taxon>
        <taxon>Palaeoptera</taxon>
        <taxon>Odonata</taxon>
        <taxon>Epiprocta</taxon>
        <taxon>Anisoptera</taxon>
        <taxon>Libelluloidea</taxon>
        <taxon>Libellulidae</taxon>
        <taxon>Ladona</taxon>
    </lineage>
</organism>
<dbReference type="GO" id="GO:0003735">
    <property type="term" value="F:structural constituent of ribosome"/>
    <property type="evidence" value="ECO:0007669"/>
    <property type="project" value="InterPro"/>
</dbReference>
<keyword evidence="6" id="KW-0687">Ribonucleoprotein</keyword>
<evidence type="ECO:0000256" key="4">
    <source>
        <dbReference type="ARBA" id="ARBA00022980"/>
    </source>
</evidence>
<feature type="region of interest" description="Disordered" evidence="9">
    <location>
        <begin position="115"/>
        <end position="143"/>
    </location>
</feature>
<sequence length="143" mass="16840">MLCCYFDVIKMNFFPLISRITSFSQTKYINARSIHLVYRLQLDQNWREERGLPRNPNSYGPLTDGPDFRYLDGRPTPVGSRLKSRLLKQREHAAKIIQFSKEMDFALELHKQKTNEAENSRKRIIASKLKEKGKPLLMKPKEK</sequence>
<evidence type="ECO:0000313" key="10">
    <source>
        <dbReference type="EMBL" id="KAG8222308.1"/>
    </source>
</evidence>
<dbReference type="InterPro" id="IPR034596">
    <property type="entry name" value="Ribosomal_mL52"/>
</dbReference>
<evidence type="ECO:0000313" key="11">
    <source>
        <dbReference type="Proteomes" id="UP000792457"/>
    </source>
</evidence>